<reference evidence="4 5" key="1">
    <citation type="submission" date="2018-08" db="EMBL/GenBank/DDBJ databases">
        <title>A genome reference for cultivated species of the human gut microbiota.</title>
        <authorList>
            <person name="Zou Y."/>
            <person name="Xue W."/>
            <person name="Luo G."/>
        </authorList>
    </citation>
    <scope>NUCLEOTIDE SEQUENCE [LARGE SCALE GENOMIC DNA]</scope>
    <source>
        <strain evidence="4 5">AF18-12LB</strain>
    </source>
</reference>
<sequence>MRGIAMFDKKKNTIRIFIYENVMLYPPTINLIECLLDNGYKVHLVAEGVRNLPAIIKENKQFSYTEIKAVKNSNIFLRLKKRGVKTKGYRAALKDTMDGDIVWTVNPSVVRTLGKELLEYSDRHVMQLMELTDTYPMFRGAKFLKFNIKHYAQEAWKIVVPEKNRAYIQKVGWNLEKLPYVLPNKPYYLKSGEVQEDMLPVIEEMKREKRKKIIYLGVISADRDLQSFAEAVERVKEDYCLYLFGKFRGDGAEEFKKLCDSYSSLKYMGFFNPPKHLEFLKYADIALVPYKPGEIEGSGFTILNALYCAPNKIYEYAGCNIPMIGTDVLGLREPFEKYNIGVCCKDLKPETIIDAIKYVDANHDQMVINAKAFYDSVDLDCIVNSIVNE</sequence>
<protein>
    <submittedName>
        <fullName evidence="4">Glycosyltransferase</fullName>
    </submittedName>
</protein>
<gene>
    <name evidence="4" type="ORF">DWX03_03040</name>
</gene>
<keyword evidence="5" id="KW-1185">Reference proteome</keyword>
<keyword evidence="2 4" id="KW-0808">Transferase</keyword>
<accession>A0A412QLR1</accession>
<evidence type="ECO:0000256" key="1">
    <source>
        <dbReference type="ARBA" id="ARBA00022676"/>
    </source>
</evidence>
<evidence type="ECO:0000256" key="2">
    <source>
        <dbReference type="ARBA" id="ARBA00022679"/>
    </source>
</evidence>
<dbReference type="InterPro" id="IPR001296">
    <property type="entry name" value="Glyco_trans_1"/>
</dbReference>
<proteinExistence type="predicted"/>
<name>A0A412QLR1_9FIRM</name>
<feature type="domain" description="Glycosyl transferase family 1" evidence="3">
    <location>
        <begin position="206"/>
        <end position="359"/>
    </location>
</feature>
<dbReference type="PANTHER" id="PTHR12526:SF629">
    <property type="entry name" value="TEICHURONIC ACID BIOSYNTHESIS GLYCOSYLTRANSFERASE TUAH-RELATED"/>
    <property type="match status" value="1"/>
</dbReference>
<evidence type="ECO:0000259" key="3">
    <source>
        <dbReference type="Pfam" id="PF00534"/>
    </source>
</evidence>
<dbReference type="EMBL" id="QRXJ01000003">
    <property type="protein sequence ID" value="RGT91989.1"/>
    <property type="molecule type" value="Genomic_DNA"/>
</dbReference>
<dbReference type="Proteomes" id="UP000283360">
    <property type="component" value="Unassembled WGS sequence"/>
</dbReference>
<dbReference type="SUPFAM" id="SSF53756">
    <property type="entry name" value="UDP-Glycosyltransferase/glycogen phosphorylase"/>
    <property type="match status" value="1"/>
</dbReference>
<comment type="caution">
    <text evidence="4">The sequence shown here is derived from an EMBL/GenBank/DDBJ whole genome shotgun (WGS) entry which is preliminary data.</text>
</comment>
<dbReference type="GO" id="GO:0016757">
    <property type="term" value="F:glycosyltransferase activity"/>
    <property type="evidence" value="ECO:0007669"/>
    <property type="project" value="UniProtKB-KW"/>
</dbReference>
<evidence type="ECO:0000313" key="4">
    <source>
        <dbReference type="EMBL" id="RGT91989.1"/>
    </source>
</evidence>
<dbReference type="AlphaFoldDB" id="A0A412QLR1"/>
<keyword evidence="1" id="KW-0328">Glycosyltransferase</keyword>
<evidence type="ECO:0000313" key="5">
    <source>
        <dbReference type="Proteomes" id="UP000283360"/>
    </source>
</evidence>
<dbReference type="PANTHER" id="PTHR12526">
    <property type="entry name" value="GLYCOSYLTRANSFERASE"/>
    <property type="match status" value="1"/>
</dbReference>
<organism evidence="4 5">
    <name type="scientific">Coprococcus comes</name>
    <dbReference type="NCBI Taxonomy" id="410072"/>
    <lineage>
        <taxon>Bacteria</taxon>
        <taxon>Bacillati</taxon>
        <taxon>Bacillota</taxon>
        <taxon>Clostridia</taxon>
        <taxon>Lachnospirales</taxon>
        <taxon>Lachnospiraceae</taxon>
        <taxon>Coprococcus</taxon>
    </lineage>
</organism>
<dbReference type="Pfam" id="PF00534">
    <property type="entry name" value="Glycos_transf_1"/>
    <property type="match status" value="1"/>
</dbReference>
<dbReference type="Gene3D" id="3.40.50.2000">
    <property type="entry name" value="Glycogen Phosphorylase B"/>
    <property type="match status" value="1"/>
</dbReference>